<proteinExistence type="predicted"/>
<dbReference type="VEuPathDB" id="GiardiaDB:SS50377_23834"/>
<dbReference type="AlphaFoldDB" id="V6LK70"/>
<dbReference type="EMBL" id="AUWU02000004">
    <property type="protein sequence ID" value="KAH0573899.1"/>
    <property type="molecule type" value="Genomic_DNA"/>
</dbReference>
<organism evidence="2">
    <name type="scientific">Spironucleus salmonicida</name>
    <dbReference type="NCBI Taxonomy" id="348837"/>
    <lineage>
        <taxon>Eukaryota</taxon>
        <taxon>Metamonada</taxon>
        <taxon>Diplomonadida</taxon>
        <taxon>Hexamitidae</taxon>
        <taxon>Hexamitinae</taxon>
        <taxon>Spironucleus</taxon>
    </lineage>
</organism>
<keyword evidence="1" id="KW-0175">Coiled coil</keyword>
<evidence type="ECO:0000256" key="1">
    <source>
        <dbReference type="SAM" id="Coils"/>
    </source>
</evidence>
<reference evidence="3" key="2">
    <citation type="submission" date="2020-12" db="EMBL/GenBank/DDBJ databases">
        <title>New Spironucleus salmonicida genome in near-complete chromosomes.</title>
        <authorList>
            <person name="Xu F."/>
            <person name="Kurt Z."/>
            <person name="Jimenez-Gonzalez A."/>
            <person name="Astvaldsson A."/>
            <person name="Andersson J.O."/>
            <person name="Svard S.G."/>
        </authorList>
    </citation>
    <scope>NUCLEOTIDE SEQUENCE</scope>
    <source>
        <strain evidence="3">ATCC 50377</strain>
    </source>
</reference>
<name>V6LK70_9EUKA</name>
<keyword evidence="4" id="KW-1185">Reference proteome</keyword>
<feature type="coiled-coil region" evidence="1">
    <location>
        <begin position="121"/>
        <end position="159"/>
    </location>
</feature>
<evidence type="ECO:0000313" key="2">
    <source>
        <dbReference type="EMBL" id="EST44136.1"/>
    </source>
</evidence>
<dbReference type="Proteomes" id="UP000018208">
    <property type="component" value="Unassembled WGS sequence"/>
</dbReference>
<protein>
    <submittedName>
        <fullName evidence="2">Uncharacterized protein</fullName>
    </submittedName>
</protein>
<sequence length="162" mass="18853">MDIQPKTDQLTELALLTLYDFPRKLDTYLQVLTYAQQPPVPNEPAPLTFNMSIPVGITNQIKFGDQEVIYPPEVYNQGLNIENGKDKFELTLERSQMMVDRIFEAVDNIDQSILVYQDFDIDNLRQQEKDVENELQKEIENLKVAISKVDGKMRQMELEKWG</sequence>
<evidence type="ECO:0000313" key="4">
    <source>
        <dbReference type="Proteomes" id="UP000018208"/>
    </source>
</evidence>
<dbReference type="EMBL" id="KI546126">
    <property type="protein sequence ID" value="EST44136.1"/>
    <property type="molecule type" value="Genomic_DNA"/>
</dbReference>
<evidence type="ECO:0000313" key="3">
    <source>
        <dbReference type="EMBL" id="KAH0573899.1"/>
    </source>
</evidence>
<gene>
    <name evidence="2" type="ORF">SS50377_16037</name>
    <name evidence="3" type="ORF">SS50377_23834</name>
</gene>
<accession>V6LK70</accession>
<reference evidence="2 3" key="1">
    <citation type="journal article" date="2014" name="PLoS Genet.">
        <title>The Genome of Spironucleus salmonicida Highlights a Fish Pathogen Adapted to Fluctuating Environments.</title>
        <authorList>
            <person name="Xu F."/>
            <person name="Jerlstrom-Hultqvist J."/>
            <person name="Einarsson E."/>
            <person name="Astvaldsson A."/>
            <person name="Svard S.G."/>
            <person name="Andersson J.O."/>
        </authorList>
    </citation>
    <scope>NUCLEOTIDE SEQUENCE</scope>
    <source>
        <strain evidence="3">ATCC 50377</strain>
    </source>
</reference>